<reference evidence="2" key="1">
    <citation type="submission" date="2020-09" db="EMBL/GenBank/DDBJ databases">
        <title>Draft Genome Sequence of Paenibacillus sp. WST5.</title>
        <authorList>
            <person name="Bao Z."/>
        </authorList>
    </citation>
    <scope>NUCLEOTIDE SEQUENCE</scope>
    <source>
        <strain evidence="2">WST5</strain>
    </source>
</reference>
<protein>
    <recommendedName>
        <fullName evidence="4">PspA/IM30 family protein</fullName>
    </recommendedName>
</protein>
<evidence type="ECO:0000313" key="2">
    <source>
        <dbReference type="EMBL" id="MBD0383571.1"/>
    </source>
</evidence>
<name>A0A926KVD0_9BACL</name>
<evidence type="ECO:0008006" key="4">
    <source>
        <dbReference type="Google" id="ProtNLM"/>
    </source>
</evidence>
<dbReference type="AlphaFoldDB" id="A0A926KVD0"/>
<dbReference type="EMBL" id="JACVVD010000011">
    <property type="protein sequence ID" value="MBD0383571.1"/>
    <property type="molecule type" value="Genomic_DNA"/>
</dbReference>
<dbReference type="RefSeq" id="WP_188177347.1">
    <property type="nucleotide sequence ID" value="NZ_JACVVD010000011.1"/>
</dbReference>
<sequence>MKMLNRIGKMAEAAWSEAAERLDMQERSGGAGGTVSPKVEALEQRYQNALQRAFDLRLQSVSTGEMAQLRSEQAELAMRAGDEALARHALQEKLREEAACEHYRAQYASCQDEVLALAEELRLLRASLAAGEARGGYASPRDGGMQPQGGLHEHGARDSLRELEVAGRELSREALQGLREAGRLSRETLKEAGGNLQHEWHALRGKLQHEWQHRRASDGDDVNTRGRK</sequence>
<evidence type="ECO:0000256" key="1">
    <source>
        <dbReference type="SAM" id="MobiDB-lite"/>
    </source>
</evidence>
<proteinExistence type="predicted"/>
<organism evidence="2 3">
    <name type="scientific">Paenibacillus sedimenti</name>
    <dbReference type="NCBI Taxonomy" id="2770274"/>
    <lineage>
        <taxon>Bacteria</taxon>
        <taxon>Bacillati</taxon>
        <taxon>Bacillota</taxon>
        <taxon>Bacilli</taxon>
        <taxon>Bacillales</taxon>
        <taxon>Paenibacillaceae</taxon>
        <taxon>Paenibacillus</taxon>
    </lineage>
</organism>
<feature type="region of interest" description="Disordered" evidence="1">
    <location>
        <begin position="134"/>
        <end position="153"/>
    </location>
</feature>
<accession>A0A926KVD0</accession>
<dbReference type="Proteomes" id="UP000650466">
    <property type="component" value="Unassembled WGS sequence"/>
</dbReference>
<gene>
    <name evidence="2" type="ORF">ICC18_26045</name>
</gene>
<comment type="caution">
    <text evidence="2">The sequence shown here is derived from an EMBL/GenBank/DDBJ whole genome shotgun (WGS) entry which is preliminary data.</text>
</comment>
<keyword evidence="3" id="KW-1185">Reference proteome</keyword>
<evidence type="ECO:0000313" key="3">
    <source>
        <dbReference type="Proteomes" id="UP000650466"/>
    </source>
</evidence>
<feature type="region of interest" description="Disordered" evidence="1">
    <location>
        <begin position="207"/>
        <end position="228"/>
    </location>
</feature>